<accession>D3VJ83</accession>
<feature type="region of interest" description="Disordered" evidence="1">
    <location>
        <begin position="46"/>
        <end position="80"/>
    </location>
</feature>
<keyword evidence="3" id="KW-1185">Reference proteome</keyword>
<evidence type="ECO:0000313" key="3">
    <source>
        <dbReference type="Proteomes" id="UP000008075"/>
    </source>
</evidence>
<dbReference type="AlphaFoldDB" id="D3VJ83"/>
<dbReference type="KEGG" id="xne:XNC1_2886"/>
<gene>
    <name evidence="2" type="ordered locus">XNC1_2886</name>
</gene>
<reference evidence="2 3" key="1">
    <citation type="journal article" date="2011" name="PLoS ONE">
        <title>The entomopathogenic bacterial endosymbionts xenorhabdus and photorhabdus: convergent lifestyles from divergent genomes.</title>
        <authorList>
            <person name="Chaston J.M."/>
            <person name="Suen G."/>
            <person name="Tucker S.L."/>
            <person name="Andersen A.W."/>
            <person name="Bhasin A."/>
            <person name="Bode E."/>
            <person name="Bode H.B."/>
            <person name="Brachmann A.O."/>
            <person name="Cowles C.E."/>
            <person name="Cowles K.N."/>
            <person name="Darby C."/>
            <person name="de Leon L."/>
            <person name="Drace K."/>
            <person name="Du Z."/>
            <person name="Givaudan A."/>
            <person name="Herbert Tran E.E."/>
            <person name="Jewell K.A."/>
            <person name="Knack J.J."/>
            <person name="Krasomil-Osterfeld K.C."/>
            <person name="Kukor R."/>
            <person name="Lanois A."/>
            <person name="Latreille P."/>
            <person name="Leimgruber N.K."/>
            <person name="Lipke C.M."/>
            <person name="Liu R."/>
            <person name="Lu X."/>
            <person name="Martens E.C."/>
            <person name="Marri P.R."/>
            <person name="Medigue C."/>
            <person name="Menard M.L."/>
            <person name="Miller N.M."/>
            <person name="Morales-Soto N."/>
            <person name="Norton S."/>
            <person name="Ogier J.C."/>
            <person name="Orchard S.S."/>
            <person name="Park D."/>
            <person name="Park Y."/>
            <person name="Qurollo B.A."/>
            <person name="Sugar D.R."/>
            <person name="Richards G.R."/>
            <person name="Rouy Z."/>
            <person name="Slominski B."/>
            <person name="Slominski K."/>
            <person name="Snyder H."/>
            <person name="Tjaden B.C."/>
            <person name="van der Hoeven R."/>
            <person name="Welch R.D."/>
            <person name="Wheeler C."/>
            <person name="Xiang B."/>
            <person name="Barbazuk B."/>
            <person name="Gaudriault S."/>
            <person name="Goodner B."/>
            <person name="Slater S.C."/>
            <person name="Forst S."/>
            <person name="Goldman B.S."/>
            <person name="Goodrich-Blair H."/>
        </authorList>
    </citation>
    <scope>NUCLEOTIDE SEQUENCE [LARGE SCALE GENOMIC DNA]</scope>
    <source>
        <strain evidence="3">ATCC 19061 / DSM 3370 / CCUG 14189 / LMG 1036 / NCIMB 9965 / AN6</strain>
    </source>
</reference>
<dbReference type="STRING" id="406817.XNC1_2886"/>
<dbReference type="HOGENOM" id="CLU_2588935_0_0_6"/>
<organism evidence="2 3">
    <name type="scientific">Xenorhabdus nematophila (strain ATCC 19061 / DSM 3370 / CCUG 14189 / LMG 1036 / NCIMB 9965 / AN6)</name>
    <dbReference type="NCBI Taxonomy" id="406817"/>
    <lineage>
        <taxon>Bacteria</taxon>
        <taxon>Pseudomonadati</taxon>
        <taxon>Pseudomonadota</taxon>
        <taxon>Gammaproteobacteria</taxon>
        <taxon>Enterobacterales</taxon>
        <taxon>Morganellaceae</taxon>
        <taxon>Xenorhabdus</taxon>
    </lineage>
</organism>
<proteinExistence type="predicted"/>
<sequence>MDCFSSATGERRPACRAAGGRSAGAGGIEPASDALVHGSLRRGTALHDRVRPGKPPAGAARGGGGKSGGRQADLPSGLLA</sequence>
<dbReference type="EMBL" id="FN667742">
    <property type="protein sequence ID" value="CBJ90940.1"/>
    <property type="molecule type" value="Genomic_DNA"/>
</dbReference>
<dbReference type="Proteomes" id="UP000008075">
    <property type="component" value="Chromosome"/>
</dbReference>
<evidence type="ECO:0000256" key="1">
    <source>
        <dbReference type="SAM" id="MobiDB-lite"/>
    </source>
</evidence>
<feature type="region of interest" description="Disordered" evidence="1">
    <location>
        <begin position="1"/>
        <end position="31"/>
    </location>
</feature>
<name>D3VJ83_XENNA</name>
<protein>
    <submittedName>
        <fullName evidence="2">Uncharacterized protein</fullName>
    </submittedName>
</protein>
<evidence type="ECO:0000313" key="2">
    <source>
        <dbReference type="EMBL" id="CBJ90940.1"/>
    </source>
</evidence>